<evidence type="ECO:0000256" key="3">
    <source>
        <dbReference type="ARBA" id="ARBA00012973"/>
    </source>
</evidence>
<keyword evidence="5" id="KW-0028">Amino-acid biosynthesis</keyword>
<dbReference type="InterPro" id="IPR036230">
    <property type="entry name" value="LeuA_allosteric_dom_sf"/>
</dbReference>
<dbReference type="EC" id="2.3.3.13" evidence="3"/>
<dbReference type="InterPro" id="IPR054691">
    <property type="entry name" value="LeuA/HCS_post-cat"/>
</dbReference>
<dbReference type="NCBIfam" id="NF002085">
    <property type="entry name" value="PRK00915.1-2"/>
    <property type="match status" value="1"/>
</dbReference>
<dbReference type="SUPFAM" id="SSF51569">
    <property type="entry name" value="Aldolase"/>
    <property type="match status" value="1"/>
</dbReference>
<evidence type="ECO:0000256" key="4">
    <source>
        <dbReference type="ARBA" id="ARBA00022430"/>
    </source>
</evidence>
<dbReference type="Pfam" id="PF22617">
    <property type="entry name" value="HCS_D2"/>
    <property type="match status" value="1"/>
</dbReference>
<evidence type="ECO:0000256" key="8">
    <source>
        <dbReference type="ARBA" id="ARBA00023304"/>
    </source>
</evidence>
<proteinExistence type="inferred from homology"/>
<name>A0A485M0Y5_9ZZZZ</name>
<evidence type="ECO:0000256" key="6">
    <source>
        <dbReference type="ARBA" id="ARBA00022679"/>
    </source>
</evidence>
<feature type="domain" description="Pyruvate carboxyltransferase" evidence="9">
    <location>
        <begin position="5"/>
        <end position="267"/>
    </location>
</feature>
<evidence type="ECO:0000256" key="7">
    <source>
        <dbReference type="ARBA" id="ARBA00022723"/>
    </source>
</evidence>
<dbReference type="FunFam" id="1.10.238.260:FF:000001">
    <property type="entry name" value="2-isopropylmalate synthase"/>
    <property type="match status" value="1"/>
</dbReference>
<accession>A0A485M0Y5</accession>
<dbReference type="FunFam" id="3.30.160.270:FF:000003">
    <property type="entry name" value="2-isopropylmalate synthase"/>
    <property type="match status" value="1"/>
</dbReference>
<dbReference type="PROSITE" id="PS00816">
    <property type="entry name" value="AIPM_HOMOCIT_SYNTH_2"/>
    <property type="match status" value="1"/>
</dbReference>
<dbReference type="HAMAP" id="MF_01025">
    <property type="entry name" value="LeuA_type1"/>
    <property type="match status" value="1"/>
</dbReference>
<dbReference type="NCBIfam" id="TIGR00973">
    <property type="entry name" value="leuA_bact"/>
    <property type="match status" value="1"/>
</dbReference>
<comment type="pathway">
    <text evidence="1">Amino-acid biosynthesis; L-leucine biosynthesis; L-leucine from 3-methyl-2-oxobutanoate: step 1/4.</text>
</comment>
<keyword evidence="6 10" id="KW-0808">Transferase</keyword>
<dbReference type="SUPFAM" id="SSF110921">
    <property type="entry name" value="2-isopropylmalate synthase LeuA, allosteric (dimerisation) domain"/>
    <property type="match status" value="1"/>
</dbReference>
<dbReference type="PANTHER" id="PTHR10277:SF9">
    <property type="entry name" value="2-ISOPROPYLMALATE SYNTHASE 1, CHLOROPLASTIC-RELATED"/>
    <property type="match status" value="1"/>
</dbReference>
<dbReference type="InterPro" id="IPR002034">
    <property type="entry name" value="AIPM/Hcit_synth_CS"/>
</dbReference>
<evidence type="ECO:0000259" key="9">
    <source>
        <dbReference type="PROSITE" id="PS50991"/>
    </source>
</evidence>
<dbReference type="InterPro" id="IPR013785">
    <property type="entry name" value="Aldolase_TIM"/>
</dbReference>
<sequence>MSQRVYIFDTTLRDGEQSPGVSLNTNEKIQIARQLARLGVDIIEAGFPISSPGDFEGVRAVAREVKGVTVAGLARANIKDIDRAWEALRQAEQPRIHTFIATSDIHLKYKLRLSREQVLEAAVAAVKHARSYTEDVEFSAEDASRSDPEFLCQVLAAAIEAGAGVVNIPDTVGYAIPGEWGGFIKSIYNRVPGIDKVIVSIHCHNDLGLAVANSLVAVANGARQVEGAINGIGERAGNAALEEVIMALYTRKDRFGLYTGARTEEIYRTSRLVSTLTGMKVQANKAVVGNNAFAHEAGIHQDGVLKERTTYEIMSPAMVGLSKSNLVLGKHSGRHAFRQRLEDMGFSLGDEELSRAFEHFKKLADKKSDITDEDIEAIVEEEMHLVPDSYTLDYLHISSGTTVVPTATIGLRKEGKLLEEAACGNGPVDAICKAVDKITKIQCTMISWGISAITAGKDALGDVTLRITRDGQKVYAGRGISTDILEASAKAYVNAVNKMLWEAEREESRDPGNNTGNNKI</sequence>
<evidence type="ECO:0000256" key="2">
    <source>
        <dbReference type="ARBA" id="ARBA00009396"/>
    </source>
</evidence>
<reference evidence="10" key="1">
    <citation type="submission" date="2019-03" db="EMBL/GenBank/DDBJ databases">
        <authorList>
            <person name="Hao L."/>
        </authorList>
    </citation>
    <scope>NUCLEOTIDE SEQUENCE</scope>
</reference>
<dbReference type="EMBL" id="CAADRN010000068">
    <property type="protein sequence ID" value="VFU12243.1"/>
    <property type="molecule type" value="Genomic_DNA"/>
</dbReference>
<dbReference type="Gene3D" id="3.30.160.270">
    <property type="match status" value="1"/>
</dbReference>
<dbReference type="NCBIfam" id="NF002087">
    <property type="entry name" value="PRK00915.1-4"/>
    <property type="match status" value="1"/>
</dbReference>
<dbReference type="FunFam" id="3.20.20.70:FF:000010">
    <property type="entry name" value="2-isopropylmalate synthase"/>
    <property type="match status" value="1"/>
</dbReference>
<dbReference type="UniPathway" id="UPA00048">
    <property type="reaction ID" value="UER00070"/>
</dbReference>
<dbReference type="InterPro" id="IPR013709">
    <property type="entry name" value="2-isopropylmalate_synth_dimer"/>
</dbReference>
<keyword evidence="4" id="KW-0432">Leucine biosynthesis</keyword>
<dbReference type="NCBIfam" id="NF002086">
    <property type="entry name" value="PRK00915.1-3"/>
    <property type="match status" value="1"/>
</dbReference>
<gene>
    <name evidence="10" type="primary">leuA</name>
    <name evidence="10" type="ORF">SCFA_160002</name>
</gene>
<dbReference type="SMART" id="SM00917">
    <property type="entry name" value="LeuA_dimer"/>
    <property type="match status" value="1"/>
</dbReference>
<dbReference type="InterPro" id="IPR005671">
    <property type="entry name" value="LeuA_bact_synth"/>
</dbReference>
<protein>
    <recommendedName>
        <fullName evidence="3">2-isopropylmalate synthase</fullName>
        <ecNumber evidence="3">2.3.3.13</ecNumber>
    </recommendedName>
</protein>
<keyword evidence="10" id="KW-0012">Acyltransferase</keyword>
<keyword evidence="7" id="KW-0479">Metal-binding</keyword>
<dbReference type="PROSITE" id="PS00815">
    <property type="entry name" value="AIPM_HOMOCIT_SYNTH_1"/>
    <property type="match status" value="1"/>
</dbReference>
<dbReference type="AlphaFoldDB" id="A0A485M0Y5"/>
<dbReference type="GO" id="GO:0046872">
    <property type="term" value="F:metal ion binding"/>
    <property type="evidence" value="ECO:0007669"/>
    <property type="project" value="UniProtKB-KW"/>
</dbReference>
<evidence type="ECO:0000256" key="1">
    <source>
        <dbReference type="ARBA" id="ARBA00004689"/>
    </source>
</evidence>
<dbReference type="PROSITE" id="PS50991">
    <property type="entry name" value="PYR_CT"/>
    <property type="match status" value="1"/>
</dbReference>
<dbReference type="InterPro" id="IPR050073">
    <property type="entry name" value="2-IPM_HCS-like"/>
</dbReference>
<comment type="similarity">
    <text evidence="2">Belongs to the alpha-IPM synthase/homocitrate synthase family. LeuA type 1 subfamily.</text>
</comment>
<evidence type="ECO:0000313" key="10">
    <source>
        <dbReference type="EMBL" id="VFU12243.1"/>
    </source>
</evidence>
<dbReference type="Gene3D" id="3.20.20.70">
    <property type="entry name" value="Aldolase class I"/>
    <property type="match status" value="1"/>
</dbReference>
<keyword evidence="8" id="KW-0100">Branched-chain amino acid biosynthesis</keyword>
<dbReference type="GO" id="GO:0009098">
    <property type="term" value="P:L-leucine biosynthetic process"/>
    <property type="evidence" value="ECO:0007669"/>
    <property type="project" value="UniProtKB-UniPathway"/>
</dbReference>
<dbReference type="Gene3D" id="1.10.238.260">
    <property type="match status" value="1"/>
</dbReference>
<dbReference type="PANTHER" id="PTHR10277">
    <property type="entry name" value="HOMOCITRATE SYNTHASE-RELATED"/>
    <property type="match status" value="1"/>
</dbReference>
<dbReference type="InterPro" id="IPR000891">
    <property type="entry name" value="PYR_CT"/>
</dbReference>
<evidence type="ECO:0000256" key="5">
    <source>
        <dbReference type="ARBA" id="ARBA00022605"/>
    </source>
</evidence>
<dbReference type="NCBIfam" id="NF002088">
    <property type="entry name" value="PRK00915.1-5"/>
    <property type="match status" value="1"/>
</dbReference>
<dbReference type="Pfam" id="PF00682">
    <property type="entry name" value="HMGL-like"/>
    <property type="match status" value="1"/>
</dbReference>
<dbReference type="Pfam" id="PF08502">
    <property type="entry name" value="LeuA_dimer"/>
    <property type="match status" value="1"/>
</dbReference>
<dbReference type="CDD" id="cd07940">
    <property type="entry name" value="DRE_TIM_IPMS"/>
    <property type="match status" value="1"/>
</dbReference>
<dbReference type="GO" id="GO:0003852">
    <property type="term" value="F:2-isopropylmalate synthase activity"/>
    <property type="evidence" value="ECO:0007669"/>
    <property type="project" value="UniProtKB-EC"/>
</dbReference>
<organism evidence="10">
    <name type="scientific">anaerobic digester metagenome</name>
    <dbReference type="NCBI Taxonomy" id="1263854"/>
    <lineage>
        <taxon>unclassified sequences</taxon>
        <taxon>metagenomes</taxon>
        <taxon>ecological metagenomes</taxon>
    </lineage>
</organism>